<dbReference type="InterPro" id="IPR009743">
    <property type="entry name" value="Hs1pro-1_C"/>
</dbReference>
<reference evidence="3" key="1">
    <citation type="submission" date="2020-01" db="EMBL/GenBank/DDBJ databases">
        <title>Genome sequence of Kobresia littledalei, the first chromosome-level genome in the family Cyperaceae.</title>
        <authorList>
            <person name="Qu G."/>
        </authorList>
    </citation>
    <scope>NUCLEOTIDE SEQUENCE</scope>
    <source>
        <strain evidence="3">C.B.Clarke</strain>
        <tissue evidence="3">Leaf</tissue>
    </source>
</reference>
<dbReference type="PANTHER" id="PTHR34795">
    <property type="entry name" value="NEMATODE RESISTANCE PROTEIN-LIKE HSPRO1"/>
    <property type="match status" value="1"/>
</dbReference>
<feature type="domain" description="Hs1pro-1 C-terminal" evidence="1">
    <location>
        <begin position="187"/>
        <end position="453"/>
    </location>
</feature>
<dbReference type="Pfam" id="PF07014">
    <property type="entry name" value="Hs1pro-1_C"/>
    <property type="match status" value="1"/>
</dbReference>
<sequence length="461" mass="51902">MVTQDVAPWFVGLSEGTKKCIPNPPPPPQALDNSAVEAYEQYLRLPELLKLWRSKDFPQWRNESVIKPALQALEITFRHISVALSDPRPYANHREWRRRLESLASSQVEIIAAICEEEMSGGGAPIAELSTSEGMLSRQPSSEVWKLPGTSAVVSRTSEASLLPRLAAWDKSEDVANKILYQIESQMVRCPFTLGLGEPNLAGKPVLEYDLIVRPLELHALKKSPLESKTRRNRENETLFAVHQILESWLYTAKQLLTRARERIDGKQWEKAASDCWLMERIWKLLGEVEDLHLLMDPDDFLRLKSTLAINASSGSDVFCFRSTALLEITAMSRDLRHKVPWILGVEVDPNGGPRVQDAAMELFHNRRRGEGSSAGKIDLLQAAQAVETAVKKFYFGYRQLIMAVMGSLEVGGNRALFVPSDSMDLLAQMFLEPPYYPSLDAAKAFLGDHWHNQNNNSNNK</sequence>
<dbReference type="SUPFAM" id="SSF140959">
    <property type="entry name" value="Indolic compounds 2,3-dioxygenase-like"/>
    <property type="match status" value="1"/>
</dbReference>
<dbReference type="InterPro" id="IPR037217">
    <property type="entry name" value="Trp/Indoleamine_2_3_dOase-like"/>
</dbReference>
<dbReference type="Proteomes" id="UP000623129">
    <property type="component" value="Unassembled WGS sequence"/>
</dbReference>
<comment type="caution">
    <text evidence="3">The sequence shown here is derived from an EMBL/GenBank/DDBJ whole genome shotgun (WGS) entry which is preliminary data.</text>
</comment>
<dbReference type="Pfam" id="PF07231">
    <property type="entry name" value="Hs1pro-1_N"/>
    <property type="match status" value="1"/>
</dbReference>
<protein>
    <submittedName>
        <fullName evidence="3">Nematode resistance protein-like HSPRO1</fullName>
    </submittedName>
</protein>
<dbReference type="EMBL" id="SWLB01000009">
    <property type="protein sequence ID" value="KAF3334122.1"/>
    <property type="molecule type" value="Genomic_DNA"/>
</dbReference>
<dbReference type="InterPro" id="IPR038759">
    <property type="entry name" value="HSPRO1/HSPRO2"/>
</dbReference>
<dbReference type="Gene3D" id="1.20.58.480">
    <property type="match status" value="1"/>
</dbReference>
<dbReference type="GO" id="GO:0046872">
    <property type="term" value="F:metal ion binding"/>
    <property type="evidence" value="ECO:0007669"/>
    <property type="project" value="InterPro"/>
</dbReference>
<organism evidence="3 4">
    <name type="scientific">Carex littledalei</name>
    <dbReference type="NCBI Taxonomy" id="544730"/>
    <lineage>
        <taxon>Eukaryota</taxon>
        <taxon>Viridiplantae</taxon>
        <taxon>Streptophyta</taxon>
        <taxon>Embryophyta</taxon>
        <taxon>Tracheophyta</taxon>
        <taxon>Spermatophyta</taxon>
        <taxon>Magnoliopsida</taxon>
        <taxon>Liliopsida</taxon>
        <taxon>Poales</taxon>
        <taxon>Cyperaceae</taxon>
        <taxon>Cyperoideae</taxon>
        <taxon>Cariceae</taxon>
        <taxon>Carex</taxon>
        <taxon>Carex subgen. Euthyceras</taxon>
    </lineage>
</organism>
<dbReference type="InterPro" id="IPR009869">
    <property type="entry name" value="HSPRO1_N"/>
</dbReference>
<evidence type="ECO:0000313" key="3">
    <source>
        <dbReference type="EMBL" id="KAF3334122.1"/>
    </source>
</evidence>
<feature type="domain" description="Nematode resistance protein-like HSPRO1 N-terminal" evidence="2">
    <location>
        <begin position="1"/>
        <end position="184"/>
    </location>
</feature>
<keyword evidence="4" id="KW-1185">Reference proteome</keyword>
<evidence type="ECO:0000259" key="2">
    <source>
        <dbReference type="Pfam" id="PF07231"/>
    </source>
</evidence>
<accession>A0A833VCL8</accession>
<dbReference type="OrthoDB" id="188455at2759"/>
<dbReference type="PANTHER" id="PTHR34795:SF1">
    <property type="entry name" value="NEMATODE RESISTANCE PROTEIN-LIKE HSPRO1"/>
    <property type="match status" value="1"/>
</dbReference>
<name>A0A833VCL8_9POAL</name>
<dbReference type="GO" id="GO:0020037">
    <property type="term" value="F:heme binding"/>
    <property type="evidence" value="ECO:0007669"/>
    <property type="project" value="InterPro"/>
</dbReference>
<evidence type="ECO:0000259" key="1">
    <source>
        <dbReference type="Pfam" id="PF07014"/>
    </source>
</evidence>
<dbReference type="GO" id="GO:0019441">
    <property type="term" value="P:L-tryptophan catabolic process to kynurenine"/>
    <property type="evidence" value="ECO:0007669"/>
    <property type="project" value="InterPro"/>
</dbReference>
<evidence type="ECO:0000313" key="4">
    <source>
        <dbReference type="Proteomes" id="UP000623129"/>
    </source>
</evidence>
<gene>
    <name evidence="3" type="ORF">FCM35_KLT20726</name>
</gene>
<proteinExistence type="predicted"/>
<dbReference type="AlphaFoldDB" id="A0A833VCL8"/>
<dbReference type="GO" id="GO:0006952">
    <property type="term" value="P:defense response"/>
    <property type="evidence" value="ECO:0007669"/>
    <property type="project" value="InterPro"/>
</dbReference>